<proteinExistence type="predicted"/>
<keyword evidence="1" id="KW-0472">Membrane</keyword>
<keyword evidence="3" id="KW-1185">Reference proteome</keyword>
<feature type="transmembrane region" description="Helical" evidence="1">
    <location>
        <begin position="36"/>
        <end position="58"/>
    </location>
</feature>
<keyword evidence="1" id="KW-0812">Transmembrane</keyword>
<dbReference type="Proteomes" id="UP001444661">
    <property type="component" value="Unassembled WGS sequence"/>
</dbReference>
<evidence type="ECO:0000313" key="3">
    <source>
        <dbReference type="Proteomes" id="UP001444661"/>
    </source>
</evidence>
<feature type="transmembrane region" description="Helical" evidence="1">
    <location>
        <begin position="6"/>
        <end position="24"/>
    </location>
</feature>
<protein>
    <submittedName>
        <fullName evidence="2">Uncharacterized protein</fullName>
    </submittedName>
</protein>
<gene>
    <name evidence="2" type="ORF">PG993_007907</name>
</gene>
<organism evidence="2 3">
    <name type="scientific">Apiospora rasikravindrae</name>
    <dbReference type="NCBI Taxonomy" id="990691"/>
    <lineage>
        <taxon>Eukaryota</taxon>
        <taxon>Fungi</taxon>
        <taxon>Dikarya</taxon>
        <taxon>Ascomycota</taxon>
        <taxon>Pezizomycotina</taxon>
        <taxon>Sordariomycetes</taxon>
        <taxon>Xylariomycetidae</taxon>
        <taxon>Amphisphaeriales</taxon>
        <taxon>Apiosporaceae</taxon>
        <taxon>Apiospora</taxon>
    </lineage>
</organism>
<dbReference type="EMBL" id="JAQQWK010000006">
    <property type="protein sequence ID" value="KAK8039496.1"/>
    <property type="molecule type" value="Genomic_DNA"/>
</dbReference>
<evidence type="ECO:0000256" key="1">
    <source>
        <dbReference type="SAM" id="Phobius"/>
    </source>
</evidence>
<comment type="caution">
    <text evidence="2">The sequence shown here is derived from an EMBL/GenBank/DDBJ whole genome shotgun (WGS) entry which is preliminary data.</text>
</comment>
<reference evidence="2 3" key="1">
    <citation type="submission" date="2023-01" db="EMBL/GenBank/DDBJ databases">
        <title>Analysis of 21 Apiospora genomes using comparative genomics revels a genus with tremendous synthesis potential of carbohydrate active enzymes and secondary metabolites.</title>
        <authorList>
            <person name="Sorensen T."/>
        </authorList>
    </citation>
    <scope>NUCLEOTIDE SEQUENCE [LARGE SCALE GENOMIC DNA]</scope>
    <source>
        <strain evidence="2 3">CBS 33761</strain>
    </source>
</reference>
<sequence length="468" mass="52827">MGWSPIPDFSLASALAVLLTLGMIEKTKETDLRITLLLFIFNFYALKIALAIILEAYWPQELKVENRSTDIPPEYDVVSQDDDVTTEDTDELPLEWTNVWTMLGDLTALMARSRFLQLNAEPSSGYMVITGTEKQLKALGLLMINSMKGLDNGAAFLDFIDIEPSYAWIEAVEEFLSPRPTSHKELMFACLDYLNPDSIGCLENAQLNNVWVFNQCLKTMQRVMAHDHPEWRTALLEATQQLVNCATTPQLREDLYITLTARCNGLQPISRSIKLIKEVTPDAVKLFRYKMDQNQLPRFLDSLVDAAEAVMDPDRFDCVMADTGHLLREVQKLTIQNFRQFRKQINDADAEVKLIQRQVVRNWRLLVATRHWSRAAFAQKLSSQGGFDSTLAVNTVEAIHQSYLGAGDFDGPGHWSIPDALKELGYVELVKLNNMIIKQPHMHGRTEEIVAIHGPGDASDPPPFSASN</sequence>
<keyword evidence="1" id="KW-1133">Transmembrane helix</keyword>
<name>A0ABR1SYV3_9PEZI</name>
<evidence type="ECO:0000313" key="2">
    <source>
        <dbReference type="EMBL" id="KAK8039496.1"/>
    </source>
</evidence>
<accession>A0ABR1SYV3</accession>